<dbReference type="Gene3D" id="3.40.50.2300">
    <property type="match status" value="1"/>
</dbReference>
<keyword evidence="13" id="KW-1185">Reference proteome</keyword>
<dbReference type="InterPro" id="IPR004358">
    <property type="entry name" value="Sig_transdc_His_kin-like_C"/>
</dbReference>
<dbReference type="EMBL" id="MDYQ01000094">
    <property type="protein sequence ID" value="PRP82869.1"/>
    <property type="molecule type" value="Genomic_DNA"/>
</dbReference>
<feature type="region of interest" description="Disordered" evidence="8">
    <location>
        <begin position="1107"/>
        <end position="1172"/>
    </location>
</feature>
<evidence type="ECO:0000256" key="6">
    <source>
        <dbReference type="ARBA" id="ARBA00023136"/>
    </source>
</evidence>
<feature type="transmembrane region" description="Helical" evidence="9">
    <location>
        <begin position="422"/>
        <end position="443"/>
    </location>
</feature>
<dbReference type="Proteomes" id="UP000241769">
    <property type="component" value="Unassembled WGS sequence"/>
</dbReference>
<feature type="transmembrane region" description="Helical" evidence="9">
    <location>
        <begin position="360"/>
        <end position="379"/>
    </location>
</feature>
<keyword evidence="4 9" id="KW-0812">Transmembrane</keyword>
<keyword evidence="3 7" id="KW-0597">Phosphoprotein</keyword>
<evidence type="ECO:0000256" key="9">
    <source>
        <dbReference type="SAM" id="Phobius"/>
    </source>
</evidence>
<evidence type="ECO:0000313" key="12">
    <source>
        <dbReference type="EMBL" id="PRP82869.1"/>
    </source>
</evidence>
<dbReference type="PROSITE" id="PS50110">
    <property type="entry name" value="RESPONSE_REGULATORY"/>
    <property type="match status" value="1"/>
</dbReference>
<dbReference type="Gene3D" id="1.10.287.130">
    <property type="match status" value="1"/>
</dbReference>
<feature type="transmembrane region" description="Helical" evidence="9">
    <location>
        <begin position="193"/>
        <end position="214"/>
    </location>
</feature>
<dbReference type="OrthoDB" id="60033at2759"/>
<dbReference type="PANTHER" id="PTHR45339:SF5">
    <property type="entry name" value="HISTIDINE KINASE"/>
    <property type="match status" value="1"/>
</dbReference>
<dbReference type="InterPro" id="IPR011006">
    <property type="entry name" value="CheY-like_superfamily"/>
</dbReference>
<evidence type="ECO:0000256" key="2">
    <source>
        <dbReference type="ARBA" id="ARBA00008130"/>
    </source>
</evidence>
<dbReference type="SMART" id="SM00387">
    <property type="entry name" value="HATPase_c"/>
    <property type="match status" value="1"/>
</dbReference>
<keyword evidence="5 9" id="KW-1133">Transmembrane helix</keyword>
<evidence type="ECO:0000256" key="1">
    <source>
        <dbReference type="ARBA" id="ARBA00004141"/>
    </source>
</evidence>
<dbReference type="GO" id="GO:0016020">
    <property type="term" value="C:membrane"/>
    <property type="evidence" value="ECO:0007669"/>
    <property type="project" value="UniProtKB-SubCell"/>
</dbReference>
<dbReference type="InterPro" id="IPR003661">
    <property type="entry name" value="HisK_dim/P_dom"/>
</dbReference>
<dbReference type="SMART" id="SM01021">
    <property type="entry name" value="Bac_rhodopsin"/>
    <property type="match status" value="1"/>
</dbReference>
<organism evidence="12 13">
    <name type="scientific">Planoprotostelium fungivorum</name>
    <dbReference type="NCBI Taxonomy" id="1890364"/>
    <lineage>
        <taxon>Eukaryota</taxon>
        <taxon>Amoebozoa</taxon>
        <taxon>Evosea</taxon>
        <taxon>Variosea</taxon>
        <taxon>Cavosteliida</taxon>
        <taxon>Cavosteliaceae</taxon>
        <taxon>Planoprotostelium</taxon>
    </lineage>
</organism>
<reference evidence="12 13" key="1">
    <citation type="journal article" date="2018" name="Genome Biol. Evol.">
        <title>Multiple Roots of Fruiting Body Formation in Amoebozoa.</title>
        <authorList>
            <person name="Hillmann F."/>
            <person name="Forbes G."/>
            <person name="Novohradska S."/>
            <person name="Ferling I."/>
            <person name="Riege K."/>
            <person name="Groth M."/>
            <person name="Westermann M."/>
            <person name="Marz M."/>
            <person name="Spaller T."/>
            <person name="Winckler T."/>
            <person name="Schaap P."/>
            <person name="Glockner G."/>
        </authorList>
    </citation>
    <scope>NUCLEOTIDE SEQUENCE [LARGE SCALE GENOMIC DNA]</scope>
    <source>
        <strain evidence="12 13">Jena</strain>
    </source>
</reference>
<sequence length="1172" mass="130423">MLKTITSAEVADVLKTGEHWKMHSNVSPVTPPTLQPGSGFPSNKRGISTKDSQPPPRKGGRTLLPATSSPHRTVSHRLALTLSVEAWVISLVLSQRSISLENKHRQPADFDEFSFSDFVMATRSPVCVMEGALSKRVNSSSSIQDMLVSRSSQADRQHLESEMESLCNDDVDRMEAFDQHAETSQQQQAQLEILWYIFLMFPLYLLGIGLLWLISSYGSTSLLGYSTDEGKAAEVFTFPDITVAIENNSTQPFHEAIIIPKVHLAYSLALTAFLMMLIGDAINYYMVVNPLKLTIGTVVCFVHWVAGCTYFCLINNIFPIWATSTGRPLYPIIYLEWFFTTPSLLFILAKLADIDKKKMIRAVMADQVMIVAGFLASYTCFPWNIYWGLVSFLCLFPVLSALKNYTEDIECLILKDKKTFTFGTFGTLSLIIWSLFPAVWLAGTLEYVSSDTEAIVLSFLDVIAKVVYSSSVLASNYTIKEISSAAREEKLTDTLRDTYDTNRMLETAKMEAEYVAHLQRSFLANMTHELRTPLNSIIAFNGLLMEADIEMQLKEYVGAALTSAEALLSVINNILQYAKFESSGEISLESSHFDLFQLGDELVDIISPKVNKKDIEFNLHFDPQTPQHLVGDSFRLREVLINVIDNAVKFTSTGEVALHIRVQDLQQSKVIEIPLTFLIQGKVTLEFSVVDTGIGIPPSKIGVLFKPFSQLNHQKAYGGTGLGLVISQKIINAFGGVINVESGPGPGTRFFFTITLDRKNDPNDRAHHIKDLPVYLLVHSDSLRTSLQKQLIAWQAKPIFIHINERGRPTDLGSTVAASGQTKKCVVVDMELAMDPGVQEVIRSQSNCTVLVLSKLEGQSAQLAALGKLGFVCQPKPVRRSTLLKNLKLATESGAVKKTVTATTALNVPDDYRLLIVEDNPTNIKVISAIIGRLKVPFDVAHDGVEAVEMVQQKSYDLIFMDVRMPRMDGLQATRLIRKMEVEGKIPSRSLFPLPMERFSILRSNNSSEDSLLSTLHRHYIVAMTASVSAEEREECLAAEMDAFFSKPVYPNIIKEMLESHITRRKKQKAMAEKFNGNMLQVNRHASSSPPINPVSPLRNASQPILFKDTTTHGPSSAQPARSALRGSREMHRGVDQTPISRTAVSFSDGKRKSPETMEEEEKNAKRARGEI</sequence>
<dbReference type="AlphaFoldDB" id="A0A2P6NFY1"/>
<dbReference type="STRING" id="1890364.A0A2P6NFY1"/>
<dbReference type="InterPro" id="IPR036890">
    <property type="entry name" value="HATPase_C_sf"/>
</dbReference>
<dbReference type="InterPro" id="IPR001425">
    <property type="entry name" value="Arc/bac/fun_rhodopsins"/>
</dbReference>
<feature type="domain" description="Response regulatory" evidence="11">
    <location>
        <begin position="913"/>
        <end position="1062"/>
    </location>
</feature>
<comment type="similarity">
    <text evidence="2">Belongs to the archaeal/bacterial/fungal opsin family.</text>
</comment>
<dbReference type="GO" id="GO:0000155">
    <property type="term" value="F:phosphorelay sensor kinase activity"/>
    <property type="evidence" value="ECO:0007669"/>
    <property type="project" value="InterPro"/>
</dbReference>
<dbReference type="SUPFAM" id="SSF47384">
    <property type="entry name" value="Homodimeric domain of signal transducing histidine kinase"/>
    <property type="match status" value="1"/>
</dbReference>
<evidence type="ECO:0000259" key="11">
    <source>
        <dbReference type="PROSITE" id="PS50110"/>
    </source>
</evidence>
<keyword evidence="6 9" id="KW-0472">Membrane</keyword>
<dbReference type="CDD" id="cd17546">
    <property type="entry name" value="REC_hyHK_CKI1_RcsC-like"/>
    <property type="match status" value="1"/>
</dbReference>
<dbReference type="InterPro" id="IPR036097">
    <property type="entry name" value="HisK_dim/P_sf"/>
</dbReference>
<evidence type="ECO:0000256" key="7">
    <source>
        <dbReference type="PROSITE-ProRule" id="PRU00169"/>
    </source>
</evidence>
<feature type="domain" description="Histidine kinase" evidence="10">
    <location>
        <begin position="525"/>
        <end position="758"/>
    </location>
</feature>
<dbReference type="CDD" id="cd00082">
    <property type="entry name" value="HisKA"/>
    <property type="match status" value="1"/>
</dbReference>
<feature type="region of interest" description="Disordered" evidence="8">
    <location>
        <begin position="22"/>
        <end position="70"/>
    </location>
</feature>
<dbReference type="InterPro" id="IPR005467">
    <property type="entry name" value="His_kinase_dom"/>
</dbReference>
<dbReference type="SMART" id="SM00388">
    <property type="entry name" value="HisKA"/>
    <property type="match status" value="1"/>
</dbReference>
<evidence type="ECO:0000313" key="13">
    <source>
        <dbReference type="Proteomes" id="UP000241769"/>
    </source>
</evidence>
<dbReference type="Pfam" id="PF00072">
    <property type="entry name" value="Response_reg"/>
    <property type="match status" value="1"/>
</dbReference>
<dbReference type="SMART" id="SM00448">
    <property type="entry name" value="REC"/>
    <property type="match status" value="1"/>
</dbReference>
<feature type="transmembrane region" description="Helical" evidence="9">
    <location>
        <begin position="385"/>
        <end position="402"/>
    </location>
</feature>
<dbReference type="PROSITE" id="PS50109">
    <property type="entry name" value="HIS_KIN"/>
    <property type="match status" value="1"/>
</dbReference>
<dbReference type="PANTHER" id="PTHR45339">
    <property type="entry name" value="HYBRID SIGNAL TRANSDUCTION HISTIDINE KINASE J"/>
    <property type="match status" value="1"/>
</dbReference>
<feature type="transmembrane region" description="Helical" evidence="9">
    <location>
        <begin position="328"/>
        <end position="348"/>
    </location>
</feature>
<dbReference type="Gene3D" id="3.30.565.10">
    <property type="entry name" value="Histidine kinase-like ATPase, C-terminal domain"/>
    <property type="match status" value="1"/>
</dbReference>
<evidence type="ECO:0000256" key="3">
    <source>
        <dbReference type="ARBA" id="ARBA00022553"/>
    </source>
</evidence>
<dbReference type="InterPro" id="IPR003594">
    <property type="entry name" value="HATPase_dom"/>
</dbReference>
<dbReference type="SUPFAM" id="SSF52172">
    <property type="entry name" value="CheY-like"/>
    <property type="match status" value="1"/>
</dbReference>
<dbReference type="SUPFAM" id="SSF81321">
    <property type="entry name" value="Family A G protein-coupled receptor-like"/>
    <property type="match status" value="1"/>
</dbReference>
<dbReference type="Pfam" id="PF02518">
    <property type="entry name" value="HATPase_c"/>
    <property type="match status" value="1"/>
</dbReference>
<feature type="modified residue" description="4-aspartylphosphate" evidence="7">
    <location>
        <position position="962"/>
    </location>
</feature>
<gene>
    <name evidence="12" type="ORF">PROFUN_04732</name>
</gene>
<dbReference type="InterPro" id="IPR001789">
    <property type="entry name" value="Sig_transdc_resp-reg_receiver"/>
</dbReference>
<evidence type="ECO:0000259" key="10">
    <source>
        <dbReference type="PROSITE" id="PS50109"/>
    </source>
</evidence>
<protein>
    <submittedName>
        <fullName evidence="12">Putative two-component hybrid sensor and regulator</fullName>
    </submittedName>
</protein>
<dbReference type="Pfam" id="PF01036">
    <property type="entry name" value="Bac_rhodopsin"/>
    <property type="match status" value="1"/>
</dbReference>
<proteinExistence type="inferred from homology"/>
<feature type="compositionally biased region" description="Basic and acidic residues" evidence="8">
    <location>
        <begin position="1163"/>
        <end position="1172"/>
    </location>
</feature>
<feature type="transmembrane region" description="Helical" evidence="9">
    <location>
        <begin position="264"/>
        <end position="286"/>
    </location>
</feature>
<dbReference type="CDD" id="cd16922">
    <property type="entry name" value="HATPase_EvgS-ArcB-TorS-like"/>
    <property type="match status" value="1"/>
</dbReference>
<feature type="transmembrane region" description="Helical" evidence="9">
    <location>
        <begin position="298"/>
        <end position="322"/>
    </location>
</feature>
<accession>A0A2P6NFY1</accession>
<name>A0A2P6NFY1_9EUKA</name>
<evidence type="ECO:0000256" key="4">
    <source>
        <dbReference type="ARBA" id="ARBA00022692"/>
    </source>
</evidence>
<dbReference type="SUPFAM" id="SSF55874">
    <property type="entry name" value="ATPase domain of HSP90 chaperone/DNA topoisomerase II/histidine kinase"/>
    <property type="match status" value="1"/>
</dbReference>
<evidence type="ECO:0000256" key="5">
    <source>
        <dbReference type="ARBA" id="ARBA00022989"/>
    </source>
</evidence>
<dbReference type="Gene3D" id="1.20.1070.10">
    <property type="entry name" value="Rhodopsin 7-helix transmembrane proteins"/>
    <property type="match status" value="1"/>
</dbReference>
<comment type="subcellular location">
    <subcellularLocation>
        <location evidence="1">Membrane</location>
        <topology evidence="1">Multi-pass membrane protein</topology>
    </subcellularLocation>
</comment>
<comment type="caution">
    <text evidence="12">The sequence shown here is derived from an EMBL/GenBank/DDBJ whole genome shotgun (WGS) entry which is preliminary data.</text>
</comment>
<dbReference type="InParanoid" id="A0A2P6NFY1"/>
<dbReference type="FunFam" id="3.30.565.10:FF:000010">
    <property type="entry name" value="Sensor histidine kinase RcsC"/>
    <property type="match status" value="1"/>
</dbReference>
<dbReference type="PRINTS" id="PR00344">
    <property type="entry name" value="BCTRLSENSOR"/>
</dbReference>
<evidence type="ECO:0000256" key="8">
    <source>
        <dbReference type="SAM" id="MobiDB-lite"/>
    </source>
</evidence>
<dbReference type="Pfam" id="PF00512">
    <property type="entry name" value="HisKA"/>
    <property type="match status" value="1"/>
</dbReference>